<dbReference type="PANTHER" id="PTHR45672">
    <property type="entry name" value="PROTEIN DISULFIDE-ISOMERASE C17H9.14C-RELATED"/>
    <property type="match status" value="1"/>
</dbReference>
<protein>
    <recommendedName>
        <fullName evidence="6">Thioredoxin domain-containing protein</fullName>
    </recommendedName>
</protein>
<keyword evidence="3" id="KW-0677">Repeat</keyword>
<dbReference type="Pfam" id="PF00085">
    <property type="entry name" value="Thioredoxin"/>
    <property type="match status" value="1"/>
</dbReference>
<comment type="similarity">
    <text evidence="1 4">Belongs to the protein disulfide isomerase family.</text>
</comment>
<dbReference type="InterPro" id="IPR036249">
    <property type="entry name" value="Thioredoxin-like_sf"/>
</dbReference>
<evidence type="ECO:0000259" key="6">
    <source>
        <dbReference type="PROSITE" id="PS51352"/>
    </source>
</evidence>
<proteinExistence type="inferred from homology"/>
<reference evidence="7" key="1">
    <citation type="submission" date="2021-01" db="EMBL/GenBank/DDBJ databases">
        <authorList>
            <person name="Corre E."/>
            <person name="Pelletier E."/>
            <person name="Niang G."/>
            <person name="Scheremetjew M."/>
            <person name="Finn R."/>
            <person name="Kale V."/>
            <person name="Holt S."/>
            <person name="Cochrane G."/>
            <person name="Meng A."/>
            <person name="Brown T."/>
            <person name="Cohen L."/>
        </authorList>
    </citation>
    <scope>NUCLEOTIDE SEQUENCE</scope>
    <source>
        <strain evidence="7">CCMP722</strain>
    </source>
</reference>
<dbReference type="AlphaFoldDB" id="A0A7S0WRY0"/>
<feature type="domain" description="Thioredoxin" evidence="6">
    <location>
        <begin position="9"/>
        <end position="131"/>
    </location>
</feature>
<feature type="signal peptide" evidence="5">
    <location>
        <begin position="1"/>
        <end position="20"/>
    </location>
</feature>
<gene>
    <name evidence="7" type="ORF">POBO1169_LOCUS15253</name>
</gene>
<dbReference type="PANTHER" id="PTHR45672:SF3">
    <property type="entry name" value="THIOREDOXIN DOMAIN-CONTAINING PROTEIN 5"/>
    <property type="match status" value="1"/>
</dbReference>
<dbReference type="PROSITE" id="PS51352">
    <property type="entry name" value="THIOREDOXIN_2"/>
    <property type="match status" value="1"/>
</dbReference>
<dbReference type="Gene3D" id="3.40.30.10">
    <property type="entry name" value="Glutaredoxin"/>
    <property type="match status" value="1"/>
</dbReference>
<name>A0A7S0WRY0_9CHLO</name>
<evidence type="ECO:0000256" key="3">
    <source>
        <dbReference type="ARBA" id="ARBA00022737"/>
    </source>
</evidence>
<dbReference type="PRINTS" id="PR00421">
    <property type="entry name" value="THIOREDOXIN"/>
</dbReference>
<keyword evidence="2 5" id="KW-0732">Signal</keyword>
<dbReference type="EMBL" id="HBFA01030256">
    <property type="protein sequence ID" value="CAD8680946.1"/>
    <property type="molecule type" value="Transcribed_RNA"/>
</dbReference>
<dbReference type="InterPro" id="IPR005788">
    <property type="entry name" value="PDI_thioredoxin-like_dom"/>
</dbReference>
<evidence type="ECO:0000256" key="1">
    <source>
        <dbReference type="ARBA" id="ARBA00006347"/>
    </source>
</evidence>
<evidence type="ECO:0000256" key="4">
    <source>
        <dbReference type="RuleBase" id="RU004208"/>
    </source>
</evidence>
<dbReference type="SUPFAM" id="SSF52833">
    <property type="entry name" value="Thioredoxin-like"/>
    <property type="match status" value="1"/>
</dbReference>
<dbReference type="GO" id="GO:0006457">
    <property type="term" value="P:protein folding"/>
    <property type="evidence" value="ECO:0007669"/>
    <property type="project" value="TreeGrafter"/>
</dbReference>
<accession>A0A7S0WRY0</accession>
<dbReference type="InterPro" id="IPR013766">
    <property type="entry name" value="Thioredoxin_domain"/>
</dbReference>
<dbReference type="GO" id="GO:0005783">
    <property type="term" value="C:endoplasmic reticulum"/>
    <property type="evidence" value="ECO:0007669"/>
    <property type="project" value="TreeGrafter"/>
</dbReference>
<dbReference type="CDD" id="cd02998">
    <property type="entry name" value="PDI_a_ERp38"/>
    <property type="match status" value="1"/>
</dbReference>
<feature type="chain" id="PRO_5030923791" description="Thioredoxin domain-containing protein" evidence="5">
    <location>
        <begin position="21"/>
        <end position="198"/>
    </location>
</feature>
<dbReference type="GO" id="GO:0003756">
    <property type="term" value="F:protein disulfide isomerase activity"/>
    <property type="evidence" value="ECO:0007669"/>
    <property type="project" value="InterPro"/>
</dbReference>
<sequence length="198" mass="21441">MAYMKTLPILVLGFAIAVSAGSVDLTGDTFDEVVLGSGKNSLVKFYAPWCGHCKRMAPDWEKLGEEFEGSSSVVIGNVDCTADSNTEMCEKFGVRGYPTVKYFEGGDAEGQPYEGGRDYDSLLEFAKTTLEVLCQVASPAGCSEKETAFIEKMKAKSAEEHAAQLTRLKGMAGKSMAPELKRWVGQRVNILTQLTAEA</sequence>
<evidence type="ECO:0000256" key="5">
    <source>
        <dbReference type="SAM" id="SignalP"/>
    </source>
</evidence>
<evidence type="ECO:0000256" key="2">
    <source>
        <dbReference type="ARBA" id="ARBA00022729"/>
    </source>
</evidence>
<dbReference type="InterPro" id="IPR017937">
    <property type="entry name" value="Thioredoxin_CS"/>
</dbReference>
<dbReference type="PROSITE" id="PS00194">
    <property type="entry name" value="THIOREDOXIN_1"/>
    <property type="match status" value="1"/>
</dbReference>
<organism evidence="7">
    <name type="scientific">Pyramimonas obovata</name>
    <dbReference type="NCBI Taxonomy" id="1411642"/>
    <lineage>
        <taxon>Eukaryota</taxon>
        <taxon>Viridiplantae</taxon>
        <taxon>Chlorophyta</taxon>
        <taxon>Pyramimonadophyceae</taxon>
        <taxon>Pyramimonadales</taxon>
        <taxon>Pyramimonadaceae</taxon>
        <taxon>Pyramimonas</taxon>
        <taxon>Pyramimonas incertae sedis</taxon>
    </lineage>
</organism>
<dbReference type="InterPro" id="IPR051063">
    <property type="entry name" value="PDI"/>
</dbReference>
<evidence type="ECO:0000313" key="7">
    <source>
        <dbReference type="EMBL" id="CAD8680946.1"/>
    </source>
</evidence>
<dbReference type="NCBIfam" id="TIGR01126">
    <property type="entry name" value="pdi_dom"/>
    <property type="match status" value="1"/>
</dbReference>